<comment type="caution">
    <text evidence="2">The sequence shown here is derived from an EMBL/GenBank/DDBJ whole genome shotgun (WGS) entry which is preliminary data.</text>
</comment>
<evidence type="ECO:0000256" key="1">
    <source>
        <dbReference type="SAM" id="MobiDB-lite"/>
    </source>
</evidence>
<feature type="compositionally biased region" description="Basic and acidic residues" evidence="1">
    <location>
        <begin position="52"/>
        <end position="81"/>
    </location>
</feature>
<dbReference type="EMBL" id="JALNTZ010000001">
    <property type="protein sequence ID" value="KAJ3665703.1"/>
    <property type="molecule type" value="Genomic_DNA"/>
</dbReference>
<reference evidence="2" key="1">
    <citation type="journal article" date="2023" name="G3 (Bethesda)">
        <title>Whole genome assemblies of Zophobas morio and Tenebrio molitor.</title>
        <authorList>
            <person name="Kaur S."/>
            <person name="Stinson S.A."/>
            <person name="diCenzo G.C."/>
        </authorList>
    </citation>
    <scope>NUCLEOTIDE SEQUENCE</scope>
    <source>
        <strain evidence="2">QUZm001</strain>
    </source>
</reference>
<gene>
    <name evidence="2" type="ORF">Zmor_001189</name>
</gene>
<proteinExistence type="predicted"/>
<evidence type="ECO:0000313" key="2">
    <source>
        <dbReference type="EMBL" id="KAJ3665703.1"/>
    </source>
</evidence>
<protein>
    <submittedName>
        <fullName evidence="2">Uncharacterized protein</fullName>
    </submittedName>
</protein>
<name>A0AA38J1J2_9CUCU</name>
<sequence length="144" mass="17184">MCSNSDGSTFIIDCPELSQHVSEFNICDWAAHFGCRTTQNEHSKTPKYPWSEQDKERSEKVEDLESKQRQQNNEDFHGKFRKDDNFRTVGRRDDNNERLSVKFHLSELIYPSSMFNIRGRDVEDRRQKEHRNPNSEIFWENIAK</sequence>
<feature type="region of interest" description="Disordered" evidence="1">
    <location>
        <begin position="38"/>
        <end position="81"/>
    </location>
</feature>
<dbReference type="AlphaFoldDB" id="A0AA38J1J2"/>
<organism evidence="2 3">
    <name type="scientific">Zophobas morio</name>
    <dbReference type="NCBI Taxonomy" id="2755281"/>
    <lineage>
        <taxon>Eukaryota</taxon>
        <taxon>Metazoa</taxon>
        <taxon>Ecdysozoa</taxon>
        <taxon>Arthropoda</taxon>
        <taxon>Hexapoda</taxon>
        <taxon>Insecta</taxon>
        <taxon>Pterygota</taxon>
        <taxon>Neoptera</taxon>
        <taxon>Endopterygota</taxon>
        <taxon>Coleoptera</taxon>
        <taxon>Polyphaga</taxon>
        <taxon>Cucujiformia</taxon>
        <taxon>Tenebrionidae</taxon>
        <taxon>Zophobas</taxon>
    </lineage>
</organism>
<dbReference type="Proteomes" id="UP001168821">
    <property type="component" value="Unassembled WGS sequence"/>
</dbReference>
<keyword evidence="3" id="KW-1185">Reference proteome</keyword>
<evidence type="ECO:0000313" key="3">
    <source>
        <dbReference type="Proteomes" id="UP001168821"/>
    </source>
</evidence>
<accession>A0AA38J1J2</accession>